<keyword evidence="3" id="KW-1185">Reference proteome</keyword>
<dbReference type="InterPro" id="IPR012334">
    <property type="entry name" value="Pectin_lyas_fold"/>
</dbReference>
<comment type="caution">
    <text evidence="2">The sequence shown here is derived from an EMBL/GenBank/DDBJ whole genome shotgun (WGS) entry which is preliminary data.</text>
</comment>
<proteinExistence type="predicted"/>
<dbReference type="SUPFAM" id="SSF51126">
    <property type="entry name" value="Pectin lyase-like"/>
    <property type="match status" value="2"/>
</dbReference>
<name>A0ABW3RB73_9FLAO</name>
<dbReference type="InterPro" id="IPR039448">
    <property type="entry name" value="Beta_helix"/>
</dbReference>
<gene>
    <name evidence="2" type="ORF">ACFQ2E_07425</name>
</gene>
<dbReference type="SMART" id="SM00710">
    <property type="entry name" value="PbH1"/>
    <property type="match status" value="6"/>
</dbReference>
<feature type="domain" description="Right handed beta helix" evidence="1">
    <location>
        <begin position="193"/>
        <end position="291"/>
    </location>
</feature>
<evidence type="ECO:0000259" key="1">
    <source>
        <dbReference type="Pfam" id="PF13229"/>
    </source>
</evidence>
<dbReference type="Gene3D" id="2.160.20.10">
    <property type="entry name" value="Single-stranded right-handed beta-helix, Pectin lyase-like"/>
    <property type="match status" value="1"/>
</dbReference>
<dbReference type="InterPro" id="IPR011050">
    <property type="entry name" value="Pectin_lyase_fold/virulence"/>
</dbReference>
<dbReference type="EMBL" id="JBHTLJ010000002">
    <property type="protein sequence ID" value="MFD1162242.1"/>
    <property type="molecule type" value="Genomic_DNA"/>
</dbReference>
<dbReference type="RefSeq" id="WP_311938408.1">
    <property type="nucleotide sequence ID" value="NZ_JAVSCK010000002.1"/>
</dbReference>
<evidence type="ECO:0000313" key="3">
    <source>
        <dbReference type="Proteomes" id="UP001597163"/>
    </source>
</evidence>
<dbReference type="InterPro" id="IPR006626">
    <property type="entry name" value="PbH1"/>
</dbReference>
<organism evidence="2 3">
    <name type="scientific">Hwangdonia seohaensis</name>
    <dbReference type="NCBI Taxonomy" id="1240727"/>
    <lineage>
        <taxon>Bacteria</taxon>
        <taxon>Pseudomonadati</taxon>
        <taxon>Bacteroidota</taxon>
        <taxon>Flavobacteriia</taxon>
        <taxon>Flavobacteriales</taxon>
        <taxon>Flavobacteriaceae</taxon>
        <taxon>Hwangdonia</taxon>
    </lineage>
</organism>
<dbReference type="Pfam" id="PF13229">
    <property type="entry name" value="Beta_helix"/>
    <property type="match status" value="1"/>
</dbReference>
<dbReference type="Proteomes" id="UP001597163">
    <property type="component" value="Unassembled WGS sequence"/>
</dbReference>
<protein>
    <submittedName>
        <fullName evidence="2">Right-handed parallel beta-helix repeat-containing protein</fullName>
    </submittedName>
</protein>
<evidence type="ECO:0000313" key="2">
    <source>
        <dbReference type="EMBL" id="MFD1162242.1"/>
    </source>
</evidence>
<sequence length="556" mass="62180">MQNFLTTNFKKINVLLLFFIPYLVSCNNEDVFLEAQIENTEDILENTTSGIQDPVFTFNPDRWGIVQGVVSDQVALKNKEILNSIMSKLKEININTMKIGAMDAYFKVDVDQIGREENAEGSIQIPSNFHLEMSDDTYLRVQPNAAATYTLMTTYLTDNSKISGGNLVGDRYEHDYSPFTDAAGVKRDEHGWGHLIWIIGSHNTIVDNVNLSNAIGDGIVFHAKDLRNSDGSLQSDNREVNNVLVSNVNIDECRRNGISILDGRNITFVNCSVTNTGNGSQAYNASGTKIYSSAGTAPMYGLDMEAIRTRDENGVFHETALIENVVVRSSNFVGNEKGDIVVYTANNVLIEDSYFDKWVANFASYDVTIRNNVFESRDPSFFAIGIQSYLSNEGVELNYNYKITNNTVKNYGIGIRVAGNNQLITDNKIIDCTTGVFLIGDFFDSTFSRNTITSSLSLSYGYKNFYNCQNINNVTFNNEIVEVQNRPINFNVFLNDSVSSTEHVTFTNCTFNTSNTNFKMLIKASKNVKFEGNRSNTDFQIVDSENIVLVNNQTNL</sequence>
<accession>A0ABW3RB73</accession>
<reference evidence="3" key="1">
    <citation type="journal article" date="2019" name="Int. J. Syst. Evol. Microbiol.">
        <title>The Global Catalogue of Microorganisms (GCM) 10K type strain sequencing project: providing services to taxonomists for standard genome sequencing and annotation.</title>
        <authorList>
            <consortium name="The Broad Institute Genomics Platform"/>
            <consortium name="The Broad Institute Genome Sequencing Center for Infectious Disease"/>
            <person name="Wu L."/>
            <person name="Ma J."/>
        </authorList>
    </citation>
    <scope>NUCLEOTIDE SEQUENCE [LARGE SCALE GENOMIC DNA]</scope>
    <source>
        <strain evidence="3">CCUG 63246</strain>
    </source>
</reference>